<sequence length="121" mass="13807">MTVQVDLTNSEVDEPVTLINAFTVPPGESELFLERWKDNARVMARQPGFLRARMYHSLTENAEIGFVNVAEWRSGRDFDAARANPEWRASIRRMIDDPGLHVTPRPVVYRVGLDVRPGDEL</sequence>
<feature type="domain" description="ABM" evidence="1">
    <location>
        <begin position="16"/>
        <end position="108"/>
    </location>
</feature>
<dbReference type="Gene3D" id="3.30.70.100">
    <property type="match status" value="1"/>
</dbReference>
<keyword evidence="3" id="KW-1185">Reference proteome</keyword>
<dbReference type="InterPro" id="IPR007138">
    <property type="entry name" value="ABM_dom"/>
</dbReference>
<comment type="caution">
    <text evidence="2">The sequence shown here is derived from an EMBL/GenBank/DDBJ whole genome shotgun (WGS) entry which is preliminary data.</text>
</comment>
<name>A0ABS4PYZ2_9PSEU</name>
<reference evidence="2 3" key="1">
    <citation type="submission" date="2021-03" db="EMBL/GenBank/DDBJ databases">
        <title>Sequencing the genomes of 1000 actinobacteria strains.</title>
        <authorList>
            <person name="Klenk H.-P."/>
        </authorList>
    </citation>
    <scope>NUCLEOTIDE SEQUENCE [LARGE SCALE GENOMIC DNA]</scope>
    <source>
        <strain evidence="2 3">DSM 45510</strain>
    </source>
</reference>
<evidence type="ECO:0000313" key="3">
    <source>
        <dbReference type="Proteomes" id="UP000741013"/>
    </source>
</evidence>
<keyword evidence="2" id="KW-0560">Oxidoreductase</keyword>
<keyword evidence="2" id="KW-0503">Monooxygenase</keyword>
<organism evidence="2 3">
    <name type="scientific">Amycolatopsis magusensis</name>
    <dbReference type="NCBI Taxonomy" id="882444"/>
    <lineage>
        <taxon>Bacteria</taxon>
        <taxon>Bacillati</taxon>
        <taxon>Actinomycetota</taxon>
        <taxon>Actinomycetes</taxon>
        <taxon>Pseudonocardiales</taxon>
        <taxon>Pseudonocardiaceae</taxon>
        <taxon>Amycolatopsis</taxon>
    </lineage>
</organism>
<dbReference type="Proteomes" id="UP000741013">
    <property type="component" value="Unassembled WGS sequence"/>
</dbReference>
<gene>
    <name evidence="2" type="ORF">JOM49_006054</name>
</gene>
<dbReference type="SUPFAM" id="SSF54909">
    <property type="entry name" value="Dimeric alpha+beta barrel"/>
    <property type="match status" value="1"/>
</dbReference>
<evidence type="ECO:0000259" key="1">
    <source>
        <dbReference type="PROSITE" id="PS51725"/>
    </source>
</evidence>
<dbReference type="Pfam" id="PF03992">
    <property type="entry name" value="ABM"/>
    <property type="match status" value="1"/>
</dbReference>
<dbReference type="EMBL" id="JAGGMS010000001">
    <property type="protein sequence ID" value="MBP2184528.1"/>
    <property type="molecule type" value="Genomic_DNA"/>
</dbReference>
<dbReference type="PROSITE" id="PS51725">
    <property type="entry name" value="ABM"/>
    <property type="match status" value="1"/>
</dbReference>
<dbReference type="GO" id="GO:0004497">
    <property type="term" value="F:monooxygenase activity"/>
    <property type="evidence" value="ECO:0007669"/>
    <property type="project" value="UniProtKB-KW"/>
</dbReference>
<accession>A0ABS4PYZ2</accession>
<protein>
    <submittedName>
        <fullName evidence="2">Heme-degrading monooxygenase HmoA</fullName>
    </submittedName>
</protein>
<proteinExistence type="predicted"/>
<dbReference type="InterPro" id="IPR011008">
    <property type="entry name" value="Dimeric_a/b-barrel"/>
</dbReference>
<evidence type="ECO:0000313" key="2">
    <source>
        <dbReference type="EMBL" id="MBP2184528.1"/>
    </source>
</evidence>